<dbReference type="GO" id="GO:1902201">
    <property type="term" value="P:negative regulation of bacterial-type flagellum-dependent cell motility"/>
    <property type="evidence" value="ECO:0007669"/>
    <property type="project" value="TreeGrafter"/>
</dbReference>
<dbReference type="PROSITE" id="PS50887">
    <property type="entry name" value="GGDEF"/>
    <property type="match status" value="1"/>
</dbReference>
<proteinExistence type="predicted"/>
<feature type="transmembrane region" description="Helical" evidence="1">
    <location>
        <begin position="143"/>
        <end position="163"/>
    </location>
</feature>
<dbReference type="InterPro" id="IPR029787">
    <property type="entry name" value="Nucleotide_cyclase"/>
</dbReference>
<evidence type="ECO:0000256" key="1">
    <source>
        <dbReference type="SAM" id="Phobius"/>
    </source>
</evidence>
<sequence>MKNQEKIAFSIRKEMVQSNLKGMRTVAWSLMYVSAIISLIHYGEVFFVKAERAMVPVYIAIHIAMFYIDIAVLLFVREKRIHITSVNIQKYEHLVVIYIYTIMLLITAISVMDVYFFHHAALYEVILIIICTVFALPLRKISWIILLSAPAIIASTYLSVGMSSENIKVILPMSLLIPIGIIIQYQTYKVRKQITTQHILLDEEMIKTKQLSELLAVKNKALAEQALKDPLTNLPNRRAFNQQLTKIGHQLHQPQTLTVMMIDIDYFKKFNDYYGHIQGDAVIVKVASLLAEIAEKYQAFVARWGGEEFIMISQHTEKFAEPICEEILKEVRDLKIPHRQSDIVQYVTVSIGMCHANLTMYEHLQTCCDIADQALYLAKQNGRNNYFRKMAIFDGKENASI</sequence>
<organism evidence="3 4">
    <name type="scientific">Lysinibacillus fusiformis</name>
    <dbReference type="NCBI Taxonomy" id="28031"/>
    <lineage>
        <taxon>Bacteria</taxon>
        <taxon>Bacillati</taxon>
        <taxon>Bacillota</taxon>
        <taxon>Bacilli</taxon>
        <taxon>Bacillales</taxon>
        <taxon>Bacillaceae</taxon>
        <taxon>Lysinibacillus</taxon>
    </lineage>
</organism>
<dbReference type="InterPro" id="IPR000160">
    <property type="entry name" value="GGDEF_dom"/>
</dbReference>
<dbReference type="GO" id="GO:0043709">
    <property type="term" value="P:cell adhesion involved in single-species biofilm formation"/>
    <property type="evidence" value="ECO:0007669"/>
    <property type="project" value="TreeGrafter"/>
</dbReference>
<feature type="transmembrane region" description="Helical" evidence="1">
    <location>
        <begin position="21"/>
        <end position="43"/>
    </location>
</feature>
<dbReference type="Pfam" id="PF00990">
    <property type="entry name" value="GGDEF"/>
    <property type="match status" value="1"/>
</dbReference>
<dbReference type="InterPro" id="IPR043128">
    <property type="entry name" value="Rev_trsase/Diguanyl_cyclase"/>
</dbReference>
<reference evidence="3 4" key="1">
    <citation type="submission" date="2017-10" db="EMBL/GenBank/DDBJ databases">
        <title>Draft genome of Lysinibacillus fusiformis strain Juneja, a laboratory-derived pathogen of Drosophila melanogaster.</title>
        <authorList>
            <person name="Smith B.R."/>
            <person name="Unckless R.L."/>
        </authorList>
    </citation>
    <scope>NUCLEOTIDE SEQUENCE [LARGE SCALE GENOMIC DNA]</scope>
    <source>
        <strain evidence="3 4">Juneja</strain>
    </source>
</reference>
<dbReference type="CDD" id="cd01949">
    <property type="entry name" value="GGDEF"/>
    <property type="match status" value="1"/>
</dbReference>
<protein>
    <submittedName>
        <fullName evidence="3">GGDEF domain-containing protein</fullName>
    </submittedName>
</protein>
<feature type="transmembrane region" description="Helical" evidence="1">
    <location>
        <begin position="121"/>
        <end position="138"/>
    </location>
</feature>
<evidence type="ECO:0000313" key="3">
    <source>
        <dbReference type="EMBL" id="PKU53312.1"/>
    </source>
</evidence>
<accession>A0A2I0V510</accession>
<dbReference type="RefSeq" id="WP_058843491.1">
    <property type="nucleotide sequence ID" value="NZ_JAZBNI010000003.1"/>
</dbReference>
<dbReference type="SUPFAM" id="SSF55073">
    <property type="entry name" value="Nucleotide cyclase"/>
    <property type="match status" value="1"/>
</dbReference>
<feature type="transmembrane region" description="Helical" evidence="1">
    <location>
        <begin position="55"/>
        <end position="76"/>
    </location>
</feature>
<feature type="transmembrane region" description="Helical" evidence="1">
    <location>
        <begin position="97"/>
        <end position="115"/>
    </location>
</feature>
<dbReference type="GO" id="GO:0005886">
    <property type="term" value="C:plasma membrane"/>
    <property type="evidence" value="ECO:0007669"/>
    <property type="project" value="TreeGrafter"/>
</dbReference>
<dbReference type="SMART" id="SM00267">
    <property type="entry name" value="GGDEF"/>
    <property type="match status" value="1"/>
</dbReference>
<dbReference type="AlphaFoldDB" id="A0A2I0V510"/>
<keyword evidence="1" id="KW-0472">Membrane</keyword>
<dbReference type="FunFam" id="3.30.70.270:FF:000001">
    <property type="entry name" value="Diguanylate cyclase domain protein"/>
    <property type="match status" value="1"/>
</dbReference>
<dbReference type="Gene3D" id="3.30.70.270">
    <property type="match status" value="1"/>
</dbReference>
<dbReference type="NCBIfam" id="TIGR00254">
    <property type="entry name" value="GGDEF"/>
    <property type="match status" value="1"/>
</dbReference>
<evidence type="ECO:0000259" key="2">
    <source>
        <dbReference type="PROSITE" id="PS50887"/>
    </source>
</evidence>
<keyword evidence="1" id="KW-0812">Transmembrane</keyword>
<dbReference type="GO" id="GO:0052621">
    <property type="term" value="F:diguanylate cyclase activity"/>
    <property type="evidence" value="ECO:0007669"/>
    <property type="project" value="TreeGrafter"/>
</dbReference>
<keyword evidence="1" id="KW-1133">Transmembrane helix</keyword>
<dbReference type="EMBL" id="PDFK01000001">
    <property type="protein sequence ID" value="PKU53312.1"/>
    <property type="molecule type" value="Genomic_DNA"/>
</dbReference>
<gene>
    <name evidence="3" type="ORF">CRI88_03045</name>
</gene>
<feature type="transmembrane region" description="Helical" evidence="1">
    <location>
        <begin position="169"/>
        <end position="188"/>
    </location>
</feature>
<evidence type="ECO:0000313" key="4">
    <source>
        <dbReference type="Proteomes" id="UP000234956"/>
    </source>
</evidence>
<dbReference type="Proteomes" id="UP000234956">
    <property type="component" value="Unassembled WGS sequence"/>
</dbReference>
<comment type="caution">
    <text evidence="3">The sequence shown here is derived from an EMBL/GenBank/DDBJ whole genome shotgun (WGS) entry which is preliminary data.</text>
</comment>
<dbReference type="InterPro" id="IPR050469">
    <property type="entry name" value="Diguanylate_Cyclase"/>
</dbReference>
<feature type="domain" description="GGDEF" evidence="2">
    <location>
        <begin position="255"/>
        <end position="391"/>
    </location>
</feature>
<dbReference type="PANTHER" id="PTHR45138:SF9">
    <property type="entry name" value="DIGUANYLATE CYCLASE DGCM-RELATED"/>
    <property type="match status" value="1"/>
</dbReference>
<dbReference type="PANTHER" id="PTHR45138">
    <property type="entry name" value="REGULATORY COMPONENTS OF SENSORY TRANSDUCTION SYSTEM"/>
    <property type="match status" value="1"/>
</dbReference>
<name>A0A2I0V510_9BACI</name>